<evidence type="ECO:0000313" key="1">
    <source>
        <dbReference type="EMBL" id="CUH41571.1"/>
    </source>
</evidence>
<proteinExistence type="predicted"/>
<gene>
    <name evidence="1" type="ORF">RUM4293_00445</name>
</gene>
<organism evidence="1 2">
    <name type="scientific">Ruegeria atlantica</name>
    <dbReference type="NCBI Taxonomy" id="81569"/>
    <lineage>
        <taxon>Bacteria</taxon>
        <taxon>Pseudomonadati</taxon>
        <taxon>Pseudomonadota</taxon>
        <taxon>Alphaproteobacteria</taxon>
        <taxon>Rhodobacterales</taxon>
        <taxon>Roseobacteraceae</taxon>
        <taxon>Ruegeria</taxon>
    </lineage>
</organism>
<dbReference type="EMBL" id="CYPS01000008">
    <property type="protein sequence ID" value="CUH41571.1"/>
    <property type="molecule type" value="Genomic_DNA"/>
</dbReference>
<reference evidence="2" key="1">
    <citation type="submission" date="2015-09" db="EMBL/GenBank/DDBJ databases">
        <authorList>
            <person name="Rodrigo-Torres L."/>
            <person name="Arahal D.R."/>
        </authorList>
    </citation>
    <scope>NUCLEOTIDE SEQUENCE [LARGE SCALE GENOMIC DNA]</scope>
    <source>
        <strain evidence="2">CECT 4293</strain>
    </source>
</reference>
<evidence type="ECO:0000313" key="2">
    <source>
        <dbReference type="Proteomes" id="UP000050786"/>
    </source>
</evidence>
<protein>
    <submittedName>
        <fullName evidence="1">Uncharacterized protein</fullName>
    </submittedName>
</protein>
<sequence>MTRVINHDMDTGYDIRFIWRFDLPLVQQTLGRGNVMREHKVTKATKLPESGTTRSVGAAAGWGTAGAVMAGPLGALVGAAYGARSRGTTLYAVETKDGHNVIVETAKSKEIAKLDGLACHS</sequence>
<accession>A0A0P1E0P6</accession>
<dbReference type="Proteomes" id="UP000050786">
    <property type="component" value="Unassembled WGS sequence"/>
</dbReference>
<dbReference type="RefSeq" id="WP_058271667.1">
    <property type="nucleotide sequence ID" value="NZ_CYPS01000008.1"/>
</dbReference>
<keyword evidence="2" id="KW-1185">Reference proteome</keyword>
<dbReference type="AlphaFoldDB" id="A0A0P1E0P6"/>
<name>A0A0P1E0P6_9RHOB</name>